<name>A0A699WVF8_TANCI</name>
<organism evidence="1">
    <name type="scientific">Tanacetum cinerariifolium</name>
    <name type="common">Dalmatian daisy</name>
    <name type="synonym">Chrysanthemum cinerariifolium</name>
    <dbReference type="NCBI Taxonomy" id="118510"/>
    <lineage>
        <taxon>Eukaryota</taxon>
        <taxon>Viridiplantae</taxon>
        <taxon>Streptophyta</taxon>
        <taxon>Embryophyta</taxon>
        <taxon>Tracheophyta</taxon>
        <taxon>Spermatophyta</taxon>
        <taxon>Magnoliopsida</taxon>
        <taxon>eudicotyledons</taxon>
        <taxon>Gunneridae</taxon>
        <taxon>Pentapetalae</taxon>
        <taxon>asterids</taxon>
        <taxon>campanulids</taxon>
        <taxon>Asterales</taxon>
        <taxon>Asteraceae</taxon>
        <taxon>Asteroideae</taxon>
        <taxon>Anthemideae</taxon>
        <taxon>Anthemidinae</taxon>
        <taxon>Tanacetum</taxon>
    </lineage>
</organism>
<feature type="non-terminal residue" evidence="1">
    <location>
        <position position="66"/>
    </location>
</feature>
<dbReference type="EMBL" id="BKCJ011770188">
    <property type="protein sequence ID" value="GFD51437.1"/>
    <property type="molecule type" value="Genomic_DNA"/>
</dbReference>
<accession>A0A699WVF8</accession>
<proteinExistence type="predicted"/>
<evidence type="ECO:0000313" key="1">
    <source>
        <dbReference type="EMBL" id="GFD51437.1"/>
    </source>
</evidence>
<dbReference type="AlphaFoldDB" id="A0A699WVF8"/>
<comment type="caution">
    <text evidence="1">The sequence shown here is derived from an EMBL/GenBank/DDBJ whole genome shotgun (WGS) entry which is preliminary data.</text>
</comment>
<protein>
    <submittedName>
        <fullName evidence="1">Uncharacterized protein</fullName>
    </submittedName>
</protein>
<reference evidence="1" key="1">
    <citation type="journal article" date="2019" name="Sci. Rep.">
        <title>Draft genome of Tanacetum cinerariifolium, the natural source of mosquito coil.</title>
        <authorList>
            <person name="Yamashiro T."/>
            <person name="Shiraishi A."/>
            <person name="Satake H."/>
            <person name="Nakayama K."/>
        </authorList>
    </citation>
    <scope>NUCLEOTIDE SEQUENCE</scope>
</reference>
<gene>
    <name evidence="1" type="ORF">Tci_923406</name>
</gene>
<sequence>MICDLTHITEFEKQASLLKVKDDEVKGLNAQLLLKEAEAAKAIRLRAKVSKFEVMEKSLQDETNVL</sequence>